<accession>A0A6M1SYT9</accession>
<dbReference type="InterPro" id="IPR001387">
    <property type="entry name" value="Cro/C1-type_HTH"/>
</dbReference>
<dbReference type="CDD" id="cd00093">
    <property type="entry name" value="HTH_XRE"/>
    <property type="match status" value="1"/>
</dbReference>
<name>A0A6M1SYT9_9BACT</name>
<organism evidence="2 3">
    <name type="scientific">Fodinibius halophilus</name>
    <dbReference type="NCBI Taxonomy" id="1736908"/>
    <lineage>
        <taxon>Bacteria</taxon>
        <taxon>Pseudomonadati</taxon>
        <taxon>Balneolota</taxon>
        <taxon>Balneolia</taxon>
        <taxon>Balneolales</taxon>
        <taxon>Balneolaceae</taxon>
        <taxon>Fodinibius</taxon>
    </lineage>
</organism>
<evidence type="ECO:0000259" key="1">
    <source>
        <dbReference type="PROSITE" id="PS50943"/>
    </source>
</evidence>
<dbReference type="PROSITE" id="PS50943">
    <property type="entry name" value="HTH_CROC1"/>
    <property type="match status" value="1"/>
</dbReference>
<keyword evidence="3" id="KW-1185">Reference proteome</keyword>
<gene>
    <name evidence="2" type="ORF">G3569_00515</name>
</gene>
<protein>
    <submittedName>
        <fullName evidence="2">Transcriptional regulator</fullName>
    </submittedName>
</protein>
<dbReference type="RefSeq" id="WP_165264984.1">
    <property type="nucleotide sequence ID" value="NZ_JAALLS010000001.1"/>
</dbReference>
<dbReference type="SUPFAM" id="SSF47413">
    <property type="entry name" value="lambda repressor-like DNA-binding domains"/>
    <property type="match status" value="1"/>
</dbReference>
<dbReference type="Pfam" id="PF16264">
    <property type="entry name" value="SatD"/>
    <property type="match status" value="1"/>
</dbReference>
<dbReference type="Proteomes" id="UP000479132">
    <property type="component" value="Unassembled WGS sequence"/>
</dbReference>
<reference evidence="2 3" key="1">
    <citation type="submission" date="2020-02" db="EMBL/GenBank/DDBJ databases">
        <title>Aliifodinibius halophilus 2W32, complete genome.</title>
        <authorList>
            <person name="Li Y."/>
            <person name="Wu S."/>
        </authorList>
    </citation>
    <scope>NUCLEOTIDE SEQUENCE [LARGE SCALE GENOMIC DNA]</scope>
    <source>
        <strain evidence="2 3">2W32</strain>
    </source>
</reference>
<evidence type="ECO:0000313" key="2">
    <source>
        <dbReference type="EMBL" id="NGP86817.1"/>
    </source>
</evidence>
<evidence type="ECO:0000313" key="3">
    <source>
        <dbReference type="Proteomes" id="UP000479132"/>
    </source>
</evidence>
<comment type="caution">
    <text evidence="2">The sequence shown here is derived from an EMBL/GenBank/DDBJ whole genome shotgun (WGS) entry which is preliminary data.</text>
</comment>
<feature type="domain" description="HTH cro/C1-type" evidence="1">
    <location>
        <begin position="158"/>
        <end position="177"/>
    </location>
</feature>
<dbReference type="GO" id="GO:0003677">
    <property type="term" value="F:DNA binding"/>
    <property type="evidence" value="ECO:0007669"/>
    <property type="project" value="InterPro"/>
</dbReference>
<dbReference type="AlphaFoldDB" id="A0A6M1SYT9"/>
<dbReference type="EMBL" id="JAALLS010000001">
    <property type="protein sequence ID" value="NGP86817.1"/>
    <property type="molecule type" value="Genomic_DNA"/>
</dbReference>
<dbReference type="InterPro" id="IPR010982">
    <property type="entry name" value="Lambda_DNA-bd_dom_sf"/>
</dbReference>
<proteinExistence type="predicted"/>
<dbReference type="InterPro" id="IPR032580">
    <property type="entry name" value="SatD"/>
</dbReference>
<sequence>MKAVITGDIINSRDKSPEEALNSLKSVLQEYGGSPRQWEIYRGDSFQLMTAQPQESFCIAIRIKAALKTVKKRDVRMAIGIGDVDYEAETVTESNGEAFVRSGARFEQLEKEKVNLAVQTPWRSFDDEMNLYIRLALIAMDHWSEASAEFMDTQLTYRNLTQKELAKKLGIGQSSVSERKKRANCDEILELEQRYKRRLKEYL</sequence>